<dbReference type="Pfam" id="PF00083">
    <property type="entry name" value="Sugar_tr"/>
    <property type="match status" value="1"/>
</dbReference>
<evidence type="ECO:0000313" key="7">
    <source>
        <dbReference type="EMBL" id="CDP34244.1"/>
    </source>
</evidence>
<feature type="transmembrane region" description="Helical" evidence="5">
    <location>
        <begin position="84"/>
        <end position="102"/>
    </location>
</feature>
<dbReference type="CDD" id="cd17316">
    <property type="entry name" value="MFS_SV2_like"/>
    <property type="match status" value="1"/>
</dbReference>
<dbReference type="PhylomeDB" id="A0A060T0H7"/>
<feature type="transmembrane region" description="Helical" evidence="5">
    <location>
        <begin position="295"/>
        <end position="316"/>
    </location>
</feature>
<feature type="transmembrane region" description="Helical" evidence="5">
    <location>
        <begin position="365"/>
        <end position="382"/>
    </location>
</feature>
<feature type="transmembrane region" description="Helical" evidence="5">
    <location>
        <begin position="242"/>
        <end position="261"/>
    </location>
</feature>
<dbReference type="GO" id="GO:0015355">
    <property type="term" value="F:secondary active monocarboxylate transmembrane transporter activity"/>
    <property type="evidence" value="ECO:0007669"/>
    <property type="project" value="TreeGrafter"/>
</dbReference>
<dbReference type="PROSITE" id="PS50850">
    <property type="entry name" value="MFS"/>
    <property type="match status" value="1"/>
</dbReference>
<reference evidence="7" key="1">
    <citation type="submission" date="2014-02" db="EMBL/GenBank/DDBJ databases">
        <authorList>
            <person name="Genoscope - CEA"/>
        </authorList>
    </citation>
    <scope>NUCLEOTIDE SEQUENCE</scope>
    <source>
        <strain evidence="7">LS3</strain>
    </source>
</reference>
<sequence length="526" mass="59246">MTDIEQQRRSLSDDHHGVHIPHDQADKDLPAVVAHDSPPDLSASSIAHYFATRVSTLFAIHSTNLRTLNPIPALRLMRAHHWNWYFMGFMAWTIDSMDFFVVSSAATEIAASLNVTVTDITWGVTLVLMLRSVGAFIFGLMSDRYGRKWPYIICCFMFVVLEIGFGFVKTYKQFLGVRALFGIAMGGMYGAAAATALENVPAECRSVLSGLFLPGYNLGYIFAIIFYRAFQFSYKDGEGWRALAWFTAGPAFILMVWRLCFPEGEYFLRLKENRKEAKSLNIGVWQESKMAIKNYWLMFVYLIFLMSGFNFFSHGTQDLYPTLLVNQAGMSPDQKTVSMVVGNLGAICGGIFWGQASEILGRRKAIICCCIWAGIFVYPSFMRHSEAVIIPCSFFMQFGVMGSWGIAPIHLFELSPSTYRAFMSGFAYQLGNLASSASSTIEATLGARFPIEGAKKGTYDYGKVMAIFTACVILYMIIVIFLGPERFHRELQEFHTYSSEKLAEDEEIQNAETQIHVNKGEFQHRD</sequence>
<dbReference type="Gene3D" id="1.20.1250.20">
    <property type="entry name" value="MFS general substrate transporter like domains"/>
    <property type="match status" value="2"/>
</dbReference>
<reference evidence="7" key="2">
    <citation type="submission" date="2014-06" db="EMBL/GenBank/DDBJ databases">
        <title>The complete genome of Blastobotrys (Arxula) adeninivorans LS3 - a yeast of biotechnological interest.</title>
        <authorList>
            <person name="Kunze G."/>
            <person name="Gaillardin C."/>
            <person name="Czernicka M."/>
            <person name="Durrens P."/>
            <person name="Martin T."/>
            <person name="Boer E."/>
            <person name="Gabaldon T."/>
            <person name="Cruz J."/>
            <person name="Talla E."/>
            <person name="Marck C."/>
            <person name="Goffeau A."/>
            <person name="Barbe V."/>
            <person name="Baret P."/>
            <person name="Baronian K."/>
            <person name="Beier S."/>
            <person name="Bleykasten C."/>
            <person name="Bode R."/>
            <person name="Casaregola S."/>
            <person name="Despons L."/>
            <person name="Fairhead C."/>
            <person name="Giersberg M."/>
            <person name="Gierski P."/>
            <person name="Hahnel U."/>
            <person name="Hartmann A."/>
            <person name="Jankowska D."/>
            <person name="Jubin C."/>
            <person name="Jung P."/>
            <person name="Lafontaine I."/>
            <person name="Leh-Louis V."/>
            <person name="Lemaire M."/>
            <person name="Marcet-Houben M."/>
            <person name="Mascher M."/>
            <person name="Morel G."/>
            <person name="Richard G.-F."/>
            <person name="Riechen J."/>
            <person name="Sacerdot C."/>
            <person name="Sarkar A."/>
            <person name="Savel G."/>
            <person name="Schacherer J."/>
            <person name="Sherman D."/>
            <person name="Straub M.-L."/>
            <person name="Stein N."/>
            <person name="Thierry A."/>
            <person name="Trautwein-Schult A."/>
            <person name="Westhof E."/>
            <person name="Worch S."/>
            <person name="Dujon B."/>
            <person name="Souciet J.-L."/>
            <person name="Wincker P."/>
            <person name="Scholz U."/>
            <person name="Neuveglise N."/>
        </authorList>
    </citation>
    <scope>NUCLEOTIDE SEQUENCE</scope>
    <source>
        <strain evidence="7">LS3</strain>
    </source>
</reference>
<evidence type="ECO:0000256" key="5">
    <source>
        <dbReference type="SAM" id="Phobius"/>
    </source>
</evidence>
<evidence type="ECO:0000256" key="1">
    <source>
        <dbReference type="ARBA" id="ARBA00004141"/>
    </source>
</evidence>
<feature type="domain" description="Major facilitator superfamily (MFS) profile" evidence="6">
    <location>
        <begin position="84"/>
        <end position="487"/>
    </location>
</feature>
<dbReference type="GO" id="GO:0005886">
    <property type="term" value="C:plasma membrane"/>
    <property type="evidence" value="ECO:0007669"/>
    <property type="project" value="TreeGrafter"/>
</dbReference>
<dbReference type="SUPFAM" id="SSF103473">
    <property type="entry name" value="MFS general substrate transporter"/>
    <property type="match status" value="1"/>
</dbReference>
<keyword evidence="2 5" id="KW-0812">Transmembrane</keyword>
<feature type="transmembrane region" description="Helical" evidence="5">
    <location>
        <begin position="207"/>
        <end position="230"/>
    </location>
</feature>
<feature type="transmembrane region" description="Helical" evidence="5">
    <location>
        <begin position="461"/>
        <end position="482"/>
    </location>
</feature>
<dbReference type="AlphaFoldDB" id="A0A060T0H7"/>
<dbReference type="GO" id="GO:0035879">
    <property type="term" value="P:plasma membrane lactate transport"/>
    <property type="evidence" value="ECO:0007669"/>
    <property type="project" value="TreeGrafter"/>
</dbReference>
<evidence type="ECO:0000256" key="3">
    <source>
        <dbReference type="ARBA" id="ARBA00022989"/>
    </source>
</evidence>
<keyword evidence="3 5" id="KW-1133">Transmembrane helix</keyword>
<evidence type="ECO:0000259" key="6">
    <source>
        <dbReference type="PROSITE" id="PS50850"/>
    </source>
</evidence>
<accession>A0A060T0H7</accession>
<dbReference type="EMBL" id="HG937693">
    <property type="protein sequence ID" value="CDP34244.1"/>
    <property type="molecule type" value="Genomic_DNA"/>
</dbReference>
<dbReference type="InterPro" id="IPR020846">
    <property type="entry name" value="MFS_dom"/>
</dbReference>
<gene>
    <name evidence="7" type="ORF">GNLVRS02_ARAD1C08008g</name>
</gene>
<evidence type="ECO:0000256" key="4">
    <source>
        <dbReference type="ARBA" id="ARBA00023136"/>
    </source>
</evidence>
<feature type="transmembrane region" description="Helical" evidence="5">
    <location>
        <begin position="336"/>
        <end position="353"/>
    </location>
</feature>
<organism evidence="7">
    <name type="scientific">Blastobotrys adeninivorans</name>
    <name type="common">Yeast</name>
    <name type="synonym">Arxula adeninivorans</name>
    <dbReference type="NCBI Taxonomy" id="409370"/>
    <lineage>
        <taxon>Eukaryota</taxon>
        <taxon>Fungi</taxon>
        <taxon>Dikarya</taxon>
        <taxon>Ascomycota</taxon>
        <taxon>Saccharomycotina</taxon>
        <taxon>Dipodascomycetes</taxon>
        <taxon>Dipodascales</taxon>
        <taxon>Trichomonascaceae</taxon>
        <taxon>Blastobotrys</taxon>
    </lineage>
</organism>
<evidence type="ECO:0000256" key="2">
    <source>
        <dbReference type="ARBA" id="ARBA00022692"/>
    </source>
</evidence>
<name>A0A060T0H7_BLAAD</name>
<dbReference type="PANTHER" id="PTHR23508:SF10">
    <property type="entry name" value="CARBOXYLIC ACID TRANSPORTER PROTEIN HOMOLOG"/>
    <property type="match status" value="1"/>
</dbReference>
<comment type="subcellular location">
    <subcellularLocation>
        <location evidence="1">Membrane</location>
        <topology evidence="1">Multi-pass membrane protein</topology>
    </subcellularLocation>
</comment>
<keyword evidence="4 5" id="KW-0472">Membrane</keyword>
<dbReference type="PANTHER" id="PTHR23508">
    <property type="entry name" value="CARBOXYLIC ACID TRANSPORTER PROTEIN HOMOLOG"/>
    <property type="match status" value="1"/>
</dbReference>
<feature type="transmembrane region" description="Helical" evidence="5">
    <location>
        <begin position="388"/>
        <end position="409"/>
    </location>
</feature>
<dbReference type="InterPro" id="IPR005828">
    <property type="entry name" value="MFS_sugar_transport-like"/>
</dbReference>
<proteinExistence type="predicted"/>
<feature type="transmembrane region" description="Helical" evidence="5">
    <location>
        <begin position="174"/>
        <end position="195"/>
    </location>
</feature>
<feature type="transmembrane region" description="Helical" evidence="5">
    <location>
        <begin position="122"/>
        <end position="142"/>
    </location>
</feature>
<dbReference type="InterPro" id="IPR036259">
    <property type="entry name" value="MFS_trans_sf"/>
</dbReference>
<feature type="transmembrane region" description="Helical" evidence="5">
    <location>
        <begin position="149"/>
        <end position="168"/>
    </location>
</feature>
<protein>
    <submittedName>
        <fullName evidence="7">ARAD1C08008p</fullName>
    </submittedName>
</protein>